<dbReference type="OrthoDB" id="8456855at2"/>
<feature type="compositionally biased region" description="Basic and acidic residues" evidence="1">
    <location>
        <begin position="54"/>
        <end position="65"/>
    </location>
</feature>
<dbReference type="Proteomes" id="UP000252893">
    <property type="component" value="Unassembled WGS sequence"/>
</dbReference>
<evidence type="ECO:0000256" key="1">
    <source>
        <dbReference type="SAM" id="MobiDB-lite"/>
    </source>
</evidence>
<gene>
    <name evidence="2" type="ORF">DFR47_11374</name>
</gene>
<proteinExistence type="predicted"/>
<dbReference type="AlphaFoldDB" id="A0A366DKB1"/>
<feature type="region of interest" description="Disordered" evidence="1">
    <location>
        <begin position="50"/>
        <end position="74"/>
    </location>
</feature>
<comment type="caution">
    <text evidence="2">The sequence shown here is derived from an EMBL/GenBank/DDBJ whole genome shotgun (WGS) entry which is preliminary data.</text>
</comment>
<accession>A0A366DKB1</accession>
<evidence type="ECO:0000313" key="2">
    <source>
        <dbReference type="EMBL" id="RBO90513.1"/>
    </source>
</evidence>
<keyword evidence="3" id="KW-1185">Reference proteome</keyword>
<organism evidence="2 3">
    <name type="scientific">Pseudochrobactrum asaccharolyticum</name>
    <dbReference type="NCBI Taxonomy" id="354351"/>
    <lineage>
        <taxon>Bacteria</taxon>
        <taxon>Pseudomonadati</taxon>
        <taxon>Pseudomonadota</taxon>
        <taxon>Alphaproteobacteria</taxon>
        <taxon>Hyphomicrobiales</taxon>
        <taxon>Brucellaceae</taxon>
        <taxon>Pseudochrobactrum</taxon>
    </lineage>
</organism>
<sequence length="74" mass="8121">MKKEYFANTTGMIEGAYRNKGDSCGMMTERAAKYPLMAGLITDKKPVAASAPVAEERNVPEKEIDPTLLGKKTR</sequence>
<reference evidence="2 3" key="1">
    <citation type="submission" date="2018-06" db="EMBL/GenBank/DDBJ databases">
        <title>Genomic Encyclopedia of Type Strains, Phase IV (KMG-IV): sequencing the most valuable type-strain genomes for metagenomic binning, comparative biology and taxonomic classification.</title>
        <authorList>
            <person name="Goeker M."/>
        </authorList>
    </citation>
    <scope>NUCLEOTIDE SEQUENCE [LARGE SCALE GENOMIC DNA]</scope>
    <source>
        <strain evidence="2 3">DSM 25619</strain>
    </source>
</reference>
<dbReference type="EMBL" id="QNRH01000013">
    <property type="protein sequence ID" value="RBO90513.1"/>
    <property type="molecule type" value="Genomic_DNA"/>
</dbReference>
<dbReference type="RefSeq" id="WP_113946262.1">
    <property type="nucleotide sequence ID" value="NZ_JBHEEG010000005.1"/>
</dbReference>
<evidence type="ECO:0000313" key="3">
    <source>
        <dbReference type="Proteomes" id="UP000252893"/>
    </source>
</evidence>
<protein>
    <submittedName>
        <fullName evidence="2">Uncharacterized protein</fullName>
    </submittedName>
</protein>
<name>A0A366DKB1_9HYPH</name>